<dbReference type="SUPFAM" id="SSF52540">
    <property type="entry name" value="P-loop containing nucleoside triphosphate hydrolases"/>
    <property type="match status" value="1"/>
</dbReference>
<gene>
    <name evidence="13" type="ORF">WN48_03778</name>
</gene>
<dbReference type="AlphaFoldDB" id="A0A310SEX5"/>
<dbReference type="PROSITE" id="PS51195">
    <property type="entry name" value="Q_MOTIF"/>
    <property type="match status" value="1"/>
</dbReference>
<evidence type="ECO:0000256" key="5">
    <source>
        <dbReference type="ARBA" id="ARBA00022840"/>
    </source>
</evidence>
<keyword evidence="5 9" id="KW-0067">ATP-binding</keyword>
<dbReference type="Pfam" id="PF00271">
    <property type="entry name" value="Helicase_C"/>
    <property type="match status" value="1"/>
</dbReference>
<comment type="similarity">
    <text evidence="9">Belongs to the DEAD box helicase family.</text>
</comment>
<evidence type="ECO:0000256" key="4">
    <source>
        <dbReference type="ARBA" id="ARBA00022806"/>
    </source>
</evidence>
<accession>A0A310SEX5</accession>
<dbReference type="CDD" id="cd17958">
    <property type="entry name" value="DEADc_DDX43_DDX53"/>
    <property type="match status" value="1"/>
</dbReference>
<protein>
    <recommendedName>
        <fullName evidence="1">RNA helicase</fullName>
        <ecNumber evidence="1">3.6.4.13</ecNumber>
    </recommendedName>
</protein>
<evidence type="ECO:0000259" key="12">
    <source>
        <dbReference type="PROSITE" id="PS51195"/>
    </source>
</evidence>
<dbReference type="FunFam" id="3.40.50.300:FF:000079">
    <property type="entry name" value="probable ATP-dependent RNA helicase DDX17"/>
    <property type="match status" value="1"/>
</dbReference>
<dbReference type="InterPro" id="IPR000629">
    <property type="entry name" value="RNA-helicase_DEAD-box_CS"/>
</dbReference>
<dbReference type="EMBL" id="KQ762207">
    <property type="protein sequence ID" value="OAD56038.1"/>
    <property type="molecule type" value="Genomic_DNA"/>
</dbReference>
<evidence type="ECO:0000256" key="7">
    <source>
        <dbReference type="PROSITE-ProRule" id="PRU00117"/>
    </source>
</evidence>
<evidence type="ECO:0000259" key="11">
    <source>
        <dbReference type="PROSITE" id="PS51194"/>
    </source>
</evidence>
<dbReference type="GO" id="GO:0031047">
    <property type="term" value="P:regulatory ncRNA-mediated gene silencing"/>
    <property type="evidence" value="ECO:0007669"/>
    <property type="project" value="UniProtKB-ARBA"/>
</dbReference>
<dbReference type="FunFam" id="3.40.50.300:FF:000008">
    <property type="entry name" value="ATP-dependent RNA helicase RhlB"/>
    <property type="match status" value="1"/>
</dbReference>
<reference evidence="13 14" key="1">
    <citation type="submission" date="2015-07" db="EMBL/GenBank/DDBJ databases">
        <title>The genome of Eufriesea mexicana.</title>
        <authorList>
            <person name="Pan H."/>
            <person name="Kapheim K."/>
        </authorList>
    </citation>
    <scope>NUCLEOTIDE SEQUENCE [LARGE SCALE GENOMIC DNA]</scope>
    <source>
        <strain evidence="13">0111107269</strain>
        <tissue evidence="13">Whole body</tissue>
    </source>
</reference>
<dbReference type="PROSITE" id="PS00039">
    <property type="entry name" value="DEAD_ATP_HELICASE"/>
    <property type="match status" value="1"/>
</dbReference>
<dbReference type="SMART" id="SM00322">
    <property type="entry name" value="KH"/>
    <property type="match status" value="1"/>
</dbReference>
<evidence type="ECO:0000256" key="3">
    <source>
        <dbReference type="ARBA" id="ARBA00022801"/>
    </source>
</evidence>
<keyword evidence="7" id="KW-0694">RNA-binding</keyword>
<dbReference type="InterPro" id="IPR004087">
    <property type="entry name" value="KH_dom"/>
</dbReference>
<evidence type="ECO:0000256" key="8">
    <source>
        <dbReference type="PROSITE-ProRule" id="PRU00552"/>
    </source>
</evidence>
<name>A0A310SEX5_9HYME</name>
<dbReference type="OrthoDB" id="196131at2759"/>
<dbReference type="CDD" id="cd00105">
    <property type="entry name" value="KH-I"/>
    <property type="match status" value="1"/>
</dbReference>
<dbReference type="InterPro" id="IPR027417">
    <property type="entry name" value="P-loop_NTPase"/>
</dbReference>
<dbReference type="EC" id="3.6.4.13" evidence="1"/>
<dbReference type="SMART" id="SM00490">
    <property type="entry name" value="HELICc"/>
    <property type="match status" value="1"/>
</dbReference>
<evidence type="ECO:0000259" key="10">
    <source>
        <dbReference type="PROSITE" id="PS51192"/>
    </source>
</evidence>
<dbReference type="InterPro" id="IPR011545">
    <property type="entry name" value="DEAD/DEAH_box_helicase_dom"/>
</dbReference>
<dbReference type="PROSITE" id="PS50084">
    <property type="entry name" value="KH_TYPE_1"/>
    <property type="match status" value="1"/>
</dbReference>
<comment type="catalytic activity">
    <reaction evidence="6">
        <text>ATP + H2O = ADP + phosphate + H(+)</text>
        <dbReference type="Rhea" id="RHEA:13065"/>
        <dbReference type="ChEBI" id="CHEBI:15377"/>
        <dbReference type="ChEBI" id="CHEBI:15378"/>
        <dbReference type="ChEBI" id="CHEBI:30616"/>
        <dbReference type="ChEBI" id="CHEBI:43474"/>
        <dbReference type="ChEBI" id="CHEBI:456216"/>
        <dbReference type="EC" id="3.6.4.13"/>
    </reaction>
</comment>
<dbReference type="Gene3D" id="3.30.1370.10">
    <property type="entry name" value="K Homology domain, type 1"/>
    <property type="match status" value="1"/>
</dbReference>
<evidence type="ECO:0000256" key="2">
    <source>
        <dbReference type="ARBA" id="ARBA00022741"/>
    </source>
</evidence>
<dbReference type="Gene3D" id="3.40.50.300">
    <property type="entry name" value="P-loop containing nucleotide triphosphate hydrolases"/>
    <property type="match status" value="2"/>
</dbReference>
<dbReference type="GO" id="GO:0003724">
    <property type="term" value="F:RNA helicase activity"/>
    <property type="evidence" value="ECO:0007669"/>
    <property type="project" value="UniProtKB-EC"/>
</dbReference>
<dbReference type="InterPro" id="IPR001650">
    <property type="entry name" value="Helicase_C-like"/>
</dbReference>
<dbReference type="GO" id="GO:0003723">
    <property type="term" value="F:RNA binding"/>
    <property type="evidence" value="ECO:0007669"/>
    <property type="project" value="UniProtKB-UniRule"/>
</dbReference>
<dbReference type="Pfam" id="PF00013">
    <property type="entry name" value="KH_1"/>
    <property type="match status" value="1"/>
</dbReference>
<sequence length="627" mass="72710">MDYQQNHERLYSRYNDRRNNYKSNSFQKKDQHSNSVYNNLDNKFEKFIIQIDTEKVGKLIGRSGSNIRELQDKTNTKIHVDRSTGNDTTSVSIIGTKEAQQQAKNLIEESLKDFPYTRQKLENEEKEQNDKTQIDFTNFDWTLASKRCDEFQKEKWAKCTSIIKNFYKEHPAVTNMTVEQVAHIRKINNNIEVKYMFDDQEKDSEQLKIPNPVETFEQAFEDYPEILEEIRNQKFTKPSPIQCQAWPILLSGKDLIGIAQTGTGKTLAFLLPSLIHIEGQQIPRSQRTGPNVLIMAPTRELALQIEKEVNKYSYRDIKAVCVYGGGSRKKQVNVVTKGVEIVIATPGRLNDLVEANILNISSVTYLVLDEADRMLDMGFEPQIRKTLLDIRPDRQTVMTSATWPQGVRRLAQSYMKNPIQVFVGSLDLATVHTVIQKVYIIDEEDKTDMMYRFFRDMVSTDKVIVFFGKKTKVDDVSSDLALQNVNCQSIHGGREQSDREQALEDLKTGEVQILLATDVASRGIDIEDVTHVLNYDFPRDIEEYVHRVGRTGRAGRTGESITFMTRKDWSHAKELINILEEANQEVLEELYQMANRYEVWKEKRASEKHFERLDRGDRSYRRSNKKW</sequence>
<evidence type="ECO:0000256" key="9">
    <source>
        <dbReference type="RuleBase" id="RU000492"/>
    </source>
</evidence>
<dbReference type="PROSITE" id="PS51194">
    <property type="entry name" value="HELICASE_CTER"/>
    <property type="match status" value="1"/>
</dbReference>
<feature type="domain" description="DEAD-box RNA helicase Q" evidence="12">
    <location>
        <begin position="215"/>
        <end position="243"/>
    </location>
</feature>
<feature type="domain" description="Helicase C-terminal" evidence="11">
    <location>
        <begin position="433"/>
        <end position="594"/>
    </location>
</feature>
<dbReference type="Proteomes" id="UP000250275">
    <property type="component" value="Unassembled WGS sequence"/>
</dbReference>
<evidence type="ECO:0000256" key="6">
    <source>
        <dbReference type="ARBA" id="ARBA00047984"/>
    </source>
</evidence>
<dbReference type="PROSITE" id="PS51192">
    <property type="entry name" value="HELICASE_ATP_BIND_1"/>
    <property type="match status" value="1"/>
</dbReference>
<evidence type="ECO:0000256" key="1">
    <source>
        <dbReference type="ARBA" id="ARBA00012552"/>
    </source>
</evidence>
<evidence type="ECO:0000313" key="14">
    <source>
        <dbReference type="Proteomes" id="UP000250275"/>
    </source>
</evidence>
<feature type="domain" description="Helicase ATP-binding" evidence="10">
    <location>
        <begin position="246"/>
        <end position="421"/>
    </location>
</feature>
<dbReference type="PANTHER" id="PTHR47958">
    <property type="entry name" value="ATP-DEPENDENT RNA HELICASE DBP3"/>
    <property type="match status" value="1"/>
</dbReference>
<dbReference type="Pfam" id="PF00270">
    <property type="entry name" value="DEAD"/>
    <property type="match status" value="1"/>
</dbReference>
<dbReference type="GO" id="GO:0005524">
    <property type="term" value="F:ATP binding"/>
    <property type="evidence" value="ECO:0007669"/>
    <property type="project" value="UniProtKB-KW"/>
</dbReference>
<keyword evidence="3 9" id="KW-0378">Hydrolase</keyword>
<keyword evidence="2 9" id="KW-0547">Nucleotide-binding</keyword>
<proteinExistence type="inferred from homology"/>
<dbReference type="GO" id="GO:0016787">
    <property type="term" value="F:hydrolase activity"/>
    <property type="evidence" value="ECO:0007669"/>
    <property type="project" value="UniProtKB-KW"/>
</dbReference>
<dbReference type="InterPro" id="IPR014001">
    <property type="entry name" value="Helicase_ATP-bd"/>
</dbReference>
<feature type="short sequence motif" description="Q motif" evidence="8">
    <location>
        <begin position="215"/>
        <end position="243"/>
    </location>
</feature>
<dbReference type="CDD" id="cd18787">
    <property type="entry name" value="SF2_C_DEAD"/>
    <property type="match status" value="1"/>
</dbReference>
<dbReference type="SUPFAM" id="SSF54791">
    <property type="entry name" value="Eukaryotic type KH-domain (KH-domain type I)"/>
    <property type="match status" value="1"/>
</dbReference>
<keyword evidence="14" id="KW-1185">Reference proteome</keyword>
<dbReference type="InterPro" id="IPR036612">
    <property type="entry name" value="KH_dom_type_1_sf"/>
</dbReference>
<dbReference type="InterPro" id="IPR004088">
    <property type="entry name" value="KH_dom_type_1"/>
</dbReference>
<organism evidence="13 14">
    <name type="scientific">Eufriesea mexicana</name>
    <dbReference type="NCBI Taxonomy" id="516756"/>
    <lineage>
        <taxon>Eukaryota</taxon>
        <taxon>Metazoa</taxon>
        <taxon>Ecdysozoa</taxon>
        <taxon>Arthropoda</taxon>
        <taxon>Hexapoda</taxon>
        <taxon>Insecta</taxon>
        <taxon>Pterygota</taxon>
        <taxon>Neoptera</taxon>
        <taxon>Endopterygota</taxon>
        <taxon>Hymenoptera</taxon>
        <taxon>Apocrita</taxon>
        <taxon>Aculeata</taxon>
        <taxon>Apoidea</taxon>
        <taxon>Anthophila</taxon>
        <taxon>Apidae</taxon>
        <taxon>Eufriesea</taxon>
    </lineage>
</organism>
<dbReference type="InterPro" id="IPR014014">
    <property type="entry name" value="RNA_helicase_DEAD_Q_motif"/>
</dbReference>
<evidence type="ECO:0000313" key="13">
    <source>
        <dbReference type="EMBL" id="OAD56038.1"/>
    </source>
</evidence>
<dbReference type="SMART" id="SM00487">
    <property type="entry name" value="DEXDc"/>
    <property type="match status" value="1"/>
</dbReference>
<keyword evidence="4 9" id="KW-0347">Helicase</keyword>